<evidence type="ECO:0000256" key="2">
    <source>
        <dbReference type="SAM" id="Phobius"/>
    </source>
</evidence>
<keyword evidence="2" id="KW-0812">Transmembrane</keyword>
<proteinExistence type="predicted"/>
<dbReference type="STRING" id="7395.A0A1A9V9H9"/>
<reference evidence="3" key="1">
    <citation type="submission" date="2020-05" db="UniProtKB">
        <authorList>
            <consortium name="EnsemblMetazoa"/>
        </authorList>
    </citation>
    <scope>IDENTIFICATION</scope>
    <source>
        <strain evidence="3">TTRI</strain>
    </source>
</reference>
<organism evidence="3 4">
    <name type="scientific">Glossina austeni</name>
    <name type="common">Savannah tsetse fly</name>
    <dbReference type="NCBI Taxonomy" id="7395"/>
    <lineage>
        <taxon>Eukaryota</taxon>
        <taxon>Metazoa</taxon>
        <taxon>Ecdysozoa</taxon>
        <taxon>Arthropoda</taxon>
        <taxon>Hexapoda</taxon>
        <taxon>Insecta</taxon>
        <taxon>Pterygota</taxon>
        <taxon>Neoptera</taxon>
        <taxon>Endopterygota</taxon>
        <taxon>Diptera</taxon>
        <taxon>Brachycera</taxon>
        <taxon>Muscomorpha</taxon>
        <taxon>Hippoboscoidea</taxon>
        <taxon>Glossinidae</taxon>
        <taxon>Glossina</taxon>
    </lineage>
</organism>
<evidence type="ECO:0000256" key="1">
    <source>
        <dbReference type="SAM" id="MobiDB-lite"/>
    </source>
</evidence>
<feature type="region of interest" description="Disordered" evidence="1">
    <location>
        <begin position="167"/>
        <end position="199"/>
    </location>
</feature>
<accession>A0A1A9V9H9</accession>
<name>A0A1A9V9H9_GLOAU</name>
<feature type="compositionally biased region" description="Low complexity" evidence="1">
    <location>
        <begin position="177"/>
        <end position="199"/>
    </location>
</feature>
<keyword evidence="4" id="KW-1185">Reference proteome</keyword>
<dbReference type="EnsemblMetazoa" id="GAUT030169-RA">
    <property type="protein sequence ID" value="GAUT030169-PA"/>
    <property type="gene ID" value="GAUT030169"/>
</dbReference>
<sequence>MVDALKESFASKESNWIKESMQAAANFEDGLYVQAVLEAIRKSNIVVRNSCGMKGRIMPMNFNIQNLAHVLWVIIIVLNIYVVVLLYRVAKQYRFERVEKLIITRKIRQKIDFRRKIWLKSFNNKEIIGISPAFSSYVSSCAAYSESKSSTTDEWCLKPIRRSNEQNLQLKNRRQQQQRQEQTQIQAMQRGQQQGRWQSQLEQRFMQRPPAISPSSSSSPCTSRSQVSLSSATLRLQGTSDSNNLHRSLLTDSYGRAMQEIPFCECDYAEAVRRACGGDGGLMF</sequence>
<protein>
    <submittedName>
        <fullName evidence="3">Uncharacterized protein</fullName>
    </submittedName>
</protein>
<evidence type="ECO:0000313" key="3">
    <source>
        <dbReference type="EnsemblMetazoa" id="GAUT030169-PA"/>
    </source>
</evidence>
<dbReference type="VEuPathDB" id="VectorBase:GAUT030169"/>
<evidence type="ECO:0000313" key="4">
    <source>
        <dbReference type="Proteomes" id="UP000078200"/>
    </source>
</evidence>
<dbReference type="AlphaFoldDB" id="A0A1A9V9H9"/>
<feature type="transmembrane region" description="Helical" evidence="2">
    <location>
        <begin position="67"/>
        <end position="87"/>
    </location>
</feature>
<keyword evidence="2" id="KW-0472">Membrane</keyword>
<dbReference type="Proteomes" id="UP000078200">
    <property type="component" value="Unassembled WGS sequence"/>
</dbReference>
<keyword evidence="2" id="KW-1133">Transmembrane helix</keyword>